<evidence type="ECO:0000259" key="3">
    <source>
        <dbReference type="PROSITE" id="PS50110"/>
    </source>
</evidence>
<evidence type="ECO:0000313" key="4">
    <source>
        <dbReference type="EMBL" id="HDZ57241.1"/>
    </source>
</evidence>
<dbReference type="PANTHER" id="PTHR44591:SF24">
    <property type="entry name" value="PROTEIN-GLUTAMATE METHYLESTERASE_PROTEIN-GLUTAMINE GLUTAMINASE 1"/>
    <property type="match status" value="1"/>
</dbReference>
<keyword evidence="1 2" id="KW-0597">Phosphoprotein</keyword>
<dbReference type="Gene3D" id="3.40.50.2300">
    <property type="match status" value="1"/>
</dbReference>
<dbReference type="InterPro" id="IPR050595">
    <property type="entry name" value="Bact_response_regulator"/>
</dbReference>
<dbReference type="CDD" id="cd00156">
    <property type="entry name" value="REC"/>
    <property type="match status" value="1"/>
</dbReference>
<comment type="caution">
    <text evidence="4">The sequence shown here is derived from an EMBL/GenBank/DDBJ whole genome shotgun (WGS) entry which is preliminary data.</text>
</comment>
<evidence type="ECO:0000256" key="2">
    <source>
        <dbReference type="PROSITE-ProRule" id="PRU00169"/>
    </source>
</evidence>
<dbReference type="InterPro" id="IPR001789">
    <property type="entry name" value="Sig_transdc_resp-reg_receiver"/>
</dbReference>
<dbReference type="Pfam" id="PF00072">
    <property type="entry name" value="Response_reg"/>
    <property type="match status" value="1"/>
</dbReference>
<gene>
    <name evidence="4" type="ORF">ENH64_12310</name>
</gene>
<dbReference type="Proteomes" id="UP000885703">
    <property type="component" value="Unassembled WGS sequence"/>
</dbReference>
<dbReference type="GO" id="GO:0000160">
    <property type="term" value="P:phosphorelay signal transduction system"/>
    <property type="evidence" value="ECO:0007669"/>
    <property type="project" value="InterPro"/>
</dbReference>
<sequence>MAPRILRSASDTTGTDMGSKRVLVVDDSRSARLVLKRQLKQHGIAVDEVESAEDALQYLLHNKPHAIFMDHTMPGLDGLQALRIIKGNPATGLIPIMMYTSKDGGGVYVGQARALGAVGVLPKGAESADMEAVLNSMHLLDSDEESEPVHAVQVLPAAVSPELDDLARESADEAMIRLLKPHLDAQARRLHSSFKAELRVLAASLQPPQTKAVQRRWTTVLAGLVAGVLMTTGTYKVLLADSRDVVSPPVAELKVTDFSAGQGGLSLASVTQPGTGSGRGKVADLRSLEWALNQDGRFAFADTPFDDRRLSFVNELILHLDREGFEGVVHMTAHAGKFCMIQDGEGIMTLAPDDLPVTECEDFGMEMARLHDAQALQSQAFADLTSQAPLLEDSGIRLVAEPAIEQIPRIEYPKLDEELLAGEWNAIARENQRIEVKLVP</sequence>
<organism evidence="4">
    <name type="scientific">Halopseudomonas xinjiangensis</name>
    <dbReference type="NCBI Taxonomy" id="487184"/>
    <lineage>
        <taxon>Bacteria</taxon>
        <taxon>Pseudomonadati</taxon>
        <taxon>Pseudomonadota</taxon>
        <taxon>Gammaproteobacteria</taxon>
        <taxon>Pseudomonadales</taxon>
        <taxon>Pseudomonadaceae</taxon>
        <taxon>Halopseudomonas</taxon>
    </lineage>
</organism>
<dbReference type="PROSITE" id="PS50110">
    <property type="entry name" value="RESPONSE_REGULATORY"/>
    <property type="match status" value="1"/>
</dbReference>
<evidence type="ECO:0000256" key="1">
    <source>
        <dbReference type="ARBA" id="ARBA00022553"/>
    </source>
</evidence>
<dbReference type="SUPFAM" id="SSF52172">
    <property type="entry name" value="CheY-like"/>
    <property type="match status" value="1"/>
</dbReference>
<name>A0A7V1FSP4_9GAMM</name>
<dbReference type="EMBL" id="DRFO01000026">
    <property type="protein sequence ID" value="HDZ57241.1"/>
    <property type="molecule type" value="Genomic_DNA"/>
</dbReference>
<feature type="modified residue" description="4-aspartylphosphate" evidence="2">
    <location>
        <position position="70"/>
    </location>
</feature>
<proteinExistence type="predicted"/>
<feature type="domain" description="Response regulatory" evidence="3">
    <location>
        <begin position="21"/>
        <end position="138"/>
    </location>
</feature>
<accession>A0A7V1FSP4</accession>
<protein>
    <submittedName>
        <fullName evidence="4">Response regulator</fullName>
    </submittedName>
</protein>
<reference evidence="4" key="1">
    <citation type="journal article" date="2020" name="mSystems">
        <title>Genome- and Community-Level Interaction Insights into Carbon Utilization and Element Cycling Functions of Hydrothermarchaeota in Hydrothermal Sediment.</title>
        <authorList>
            <person name="Zhou Z."/>
            <person name="Liu Y."/>
            <person name="Xu W."/>
            <person name="Pan J."/>
            <person name="Luo Z.H."/>
            <person name="Li M."/>
        </authorList>
    </citation>
    <scope>NUCLEOTIDE SEQUENCE [LARGE SCALE GENOMIC DNA]</scope>
    <source>
        <strain evidence="4">HyVt-324</strain>
    </source>
</reference>
<dbReference type="PANTHER" id="PTHR44591">
    <property type="entry name" value="STRESS RESPONSE REGULATOR PROTEIN 1"/>
    <property type="match status" value="1"/>
</dbReference>
<dbReference type="SMART" id="SM00448">
    <property type="entry name" value="REC"/>
    <property type="match status" value="1"/>
</dbReference>
<dbReference type="AlphaFoldDB" id="A0A7V1FSP4"/>
<dbReference type="InterPro" id="IPR011006">
    <property type="entry name" value="CheY-like_superfamily"/>
</dbReference>